<dbReference type="InterPro" id="IPR001650">
    <property type="entry name" value="Helicase_C-like"/>
</dbReference>
<keyword evidence="4 5" id="KW-0694">RNA-binding</keyword>
<comment type="function">
    <text evidence="5">RNA helicase.</text>
</comment>
<dbReference type="Pfam" id="PF00271">
    <property type="entry name" value="Helicase_C"/>
    <property type="match status" value="1"/>
</dbReference>
<keyword evidence="2 5" id="KW-0378">Hydrolase</keyword>
<dbReference type="EMBL" id="PDUG01000005">
    <property type="protein sequence ID" value="PIC27571.1"/>
    <property type="molecule type" value="Genomic_DNA"/>
</dbReference>
<dbReference type="GO" id="GO:0005524">
    <property type="term" value="F:ATP binding"/>
    <property type="evidence" value="ECO:0007669"/>
    <property type="project" value="UniProtKB-UniRule"/>
</dbReference>
<comment type="caution">
    <text evidence="7">The sequence shown here is derived from an EMBL/GenBank/DDBJ whole genome shotgun (WGS) entry which is preliminary data.</text>
</comment>
<accession>A0A2G5TKD1</accession>
<dbReference type="SUPFAM" id="SSF52540">
    <property type="entry name" value="P-loop containing nucleoside triphosphate hydrolases"/>
    <property type="match status" value="1"/>
</dbReference>
<keyword evidence="3 5" id="KW-0067">ATP-binding</keyword>
<name>A0A2G5TKD1_9PELO</name>
<dbReference type="PANTHER" id="PTHR24031">
    <property type="entry name" value="RNA HELICASE"/>
    <property type="match status" value="1"/>
</dbReference>
<feature type="domain" description="Helicase C-terminal" evidence="6">
    <location>
        <begin position="1"/>
        <end position="123"/>
    </location>
</feature>
<dbReference type="EC" id="3.6.4.13" evidence="5"/>
<dbReference type="PROSITE" id="PS51194">
    <property type="entry name" value="HELICASE_CTER"/>
    <property type="match status" value="1"/>
</dbReference>
<gene>
    <name evidence="7" type="primary">Cnig_chr_V.g19785</name>
    <name evidence="7" type="ORF">B9Z55_019785</name>
</gene>
<evidence type="ECO:0000313" key="7">
    <source>
        <dbReference type="EMBL" id="PIC27571.1"/>
    </source>
</evidence>
<evidence type="ECO:0000256" key="4">
    <source>
        <dbReference type="ARBA" id="ARBA00022884"/>
    </source>
</evidence>
<comment type="similarity">
    <text evidence="5">Belongs to the DEAD box helicase family.</text>
</comment>
<protein>
    <recommendedName>
        <fullName evidence="5">ATP-dependent RNA helicase</fullName>
        <ecNumber evidence="5">3.6.4.13</ecNumber>
    </recommendedName>
</protein>
<evidence type="ECO:0000256" key="3">
    <source>
        <dbReference type="ARBA" id="ARBA00022840"/>
    </source>
</evidence>
<comment type="domain">
    <text evidence="5">The Q motif is unique to and characteristic of the DEAD box family of RNA helicases and controls ATP binding and hydrolysis.</text>
</comment>
<evidence type="ECO:0000259" key="6">
    <source>
        <dbReference type="PROSITE" id="PS51194"/>
    </source>
</evidence>
<comment type="catalytic activity">
    <reaction evidence="5">
        <text>ATP + H2O = ADP + phosphate + H(+)</text>
        <dbReference type="Rhea" id="RHEA:13065"/>
        <dbReference type="ChEBI" id="CHEBI:15377"/>
        <dbReference type="ChEBI" id="CHEBI:15378"/>
        <dbReference type="ChEBI" id="CHEBI:30616"/>
        <dbReference type="ChEBI" id="CHEBI:43474"/>
        <dbReference type="ChEBI" id="CHEBI:456216"/>
        <dbReference type="EC" id="3.6.4.13"/>
    </reaction>
</comment>
<keyword evidence="8" id="KW-1185">Reference proteome</keyword>
<evidence type="ECO:0000256" key="5">
    <source>
        <dbReference type="RuleBase" id="RU365068"/>
    </source>
</evidence>
<dbReference type="InterPro" id="IPR027417">
    <property type="entry name" value="P-loop_NTPase"/>
</dbReference>
<evidence type="ECO:0000256" key="2">
    <source>
        <dbReference type="ARBA" id="ARBA00022801"/>
    </source>
</evidence>
<reference evidence="8" key="1">
    <citation type="submission" date="2017-10" db="EMBL/GenBank/DDBJ databases">
        <title>Rapid genome shrinkage in a self-fertile nematode reveals novel sperm competition proteins.</title>
        <authorList>
            <person name="Yin D."/>
            <person name="Schwarz E.M."/>
            <person name="Thomas C.G."/>
            <person name="Felde R.L."/>
            <person name="Korf I.F."/>
            <person name="Cutter A.D."/>
            <person name="Schartner C.M."/>
            <person name="Ralston E.J."/>
            <person name="Meyer B.J."/>
            <person name="Haag E.S."/>
        </authorList>
    </citation>
    <scope>NUCLEOTIDE SEQUENCE [LARGE SCALE GENOMIC DNA]</scope>
    <source>
        <strain evidence="8">JU1422</strain>
    </source>
</reference>
<evidence type="ECO:0000313" key="8">
    <source>
        <dbReference type="Proteomes" id="UP000230233"/>
    </source>
</evidence>
<evidence type="ECO:0000256" key="1">
    <source>
        <dbReference type="ARBA" id="ARBA00022741"/>
    </source>
</evidence>
<dbReference type="AlphaFoldDB" id="A0A2G5TKD1"/>
<dbReference type="OrthoDB" id="5874773at2759"/>
<dbReference type="GO" id="GO:0003723">
    <property type="term" value="F:RNA binding"/>
    <property type="evidence" value="ECO:0007669"/>
    <property type="project" value="UniProtKB-UniRule"/>
</dbReference>
<keyword evidence="1 5" id="KW-0547">Nucleotide-binding</keyword>
<proteinExistence type="inferred from homology"/>
<dbReference type="STRING" id="1611254.A0A2G5TKD1"/>
<dbReference type="Proteomes" id="UP000230233">
    <property type="component" value="Chromosome V"/>
</dbReference>
<dbReference type="GO" id="GO:0003724">
    <property type="term" value="F:RNA helicase activity"/>
    <property type="evidence" value="ECO:0007669"/>
    <property type="project" value="UniProtKB-EC"/>
</dbReference>
<dbReference type="SMART" id="SM00490">
    <property type="entry name" value="HELICc"/>
    <property type="match status" value="1"/>
</dbReference>
<dbReference type="GO" id="GO:0016787">
    <property type="term" value="F:hydrolase activity"/>
    <property type="evidence" value="ECO:0007669"/>
    <property type="project" value="UniProtKB-KW"/>
</dbReference>
<organism evidence="7 8">
    <name type="scientific">Caenorhabditis nigoni</name>
    <dbReference type="NCBI Taxonomy" id="1611254"/>
    <lineage>
        <taxon>Eukaryota</taxon>
        <taxon>Metazoa</taxon>
        <taxon>Ecdysozoa</taxon>
        <taxon>Nematoda</taxon>
        <taxon>Chromadorea</taxon>
        <taxon>Rhabditida</taxon>
        <taxon>Rhabditina</taxon>
        <taxon>Rhabditomorpha</taxon>
        <taxon>Rhabditoidea</taxon>
        <taxon>Rhabditidae</taxon>
        <taxon>Peloderinae</taxon>
        <taxon>Caenorhabditis</taxon>
    </lineage>
</organism>
<dbReference type="Gene3D" id="3.40.50.300">
    <property type="entry name" value="P-loop containing nucleotide triphosphate hydrolases"/>
    <property type="match status" value="1"/>
</dbReference>
<sequence>MALRLLGYNFRPLCRTITKAQQEVTINDLEFKRIHGIVCTNIMSRGIDVSSIKHTIIMEMSSDFDTYKHRIGRVGRDGFGGKATVLIDHRTLQHPPSAQIVDALYVFMEQCQQKAPQWLKEWFERRHADEQYH</sequence>
<keyword evidence="5" id="KW-0347">Helicase</keyword>